<dbReference type="RefSeq" id="WP_052682371.1">
    <property type="nucleotide sequence ID" value="NZ_BAAAUP010000010.1"/>
</dbReference>
<keyword evidence="1" id="KW-0472">Membrane</keyword>
<organism evidence="3 4">
    <name type="scientific">Microbacterium terrae</name>
    <dbReference type="NCBI Taxonomy" id="69369"/>
    <lineage>
        <taxon>Bacteria</taxon>
        <taxon>Bacillati</taxon>
        <taxon>Actinomycetota</taxon>
        <taxon>Actinomycetes</taxon>
        <taxon>Micrococcales</taxon>
        <taxon>Microbacteriaceae</taxon>
        <taxon>Microbacterium</taxon>
    </lineage>
</organism>
<evidence type="ECO:0000313" key="4">
    <source>
        <dbReference type="Proteomes" id="UP000033956"/>
    </source>
</evidence>
<dbReference type="STRING" id="92835.RS81_00642"/>
<accession>A0A0M2HI34</accession>
<comment type="caution">
    <text evidence="3">The sequence shown here is derived from an EMBL/GenBank/DDBJ whole genome shotgun (WGS) entry which is preliminary data.</text>
</comment>
<evidence type="ECO:0000313" key="3">
    <source>
        <dbReference type="EMBL" id="KJL43965.1"/>
    </source>
</evidence>
<evidence type="ECO:0000256" key="1">
    <source>
        <dbReference type="SAM" id="Phobius"/>
    </source>
</evidence>
<dbReference type="PATRIC" id="fig|92835.4.peg.659"/>
<evidence type="ECO:0000256" key="2">
    <source>
        <dbReference type="SAM" id="SignalP"/>
    </source>
</evidence>
<keyword evidence="1" id="KW-0812">Transmembrane</keyword>
<reference evidence="3 4" key="1">
    <citation type="submission" date="2015-02" db="EMBL/GenBank/DDBJ databases">
        <title>Draft genome sequences of ten Microbacterium spp. with emphasis on heavy metal contaminated environments.</title>
        <authorList>
            <person name="Corretto E."/>
        </authorList>
    </citation>
    <scope>NUCLEOTIDE SEQUENCE [LARGE SCALE GENOMIC DNA]</scope>
    <source>
        <strain evidence="3 4">DSM 12510</strain>
    </source>
</reference>
<dbReference type="Proteomes" id="UP000033956">
    <property type="component" value="Unassembled WGS sequence"/>
</dbReference>
<dbReference type="EMBL" id="JYIZ01000034">
    <property type="protein sequence ID" value="KJL43965.1"/>
    <property type="molecule type" value="Genomic_DNA"/>
</dbReference>
<proteinExistence type="predicted"/>
<feature type="transmembrane region" description="Helical" evidence="1">
    <location>
        <begin position="35"/>
        <end position="53"/>
    </location>
</feature>
<feature type="signal peptide" evidence="2">
    <location>
        <begin position="1"/>
        <end position="29"/>
    </location>
</feature>
<feature type="transmembrane region" description="Helical" evidence="1">
    <location>
        <begin position="65"/>
        <end position="84"/>
    </location>
</feature>
<feature type="transmembrane region" description="Helical" evidence="1">
    <location>
        <begin position="114"/>
        <end position="134"/>
    </location>
</feature>
<keyword evidence="4" id="KW-1185">Reference proteome</keyword>
<name>A0A0M2HI34_9MICO</name>
<keyword evidence="2" id="KW-0732">Signal</keyword>
<gene>
    <name evidence="3" type="ORF">RS81_00642</name>
</gene>
<feature type="chain" id="PRO_5038705549" description="Integral membrane protein" evidence="2">
    <location>
        <begin position="30"/>
        <end position="197"/>
    </location>
</feature>
<protein>
    <recommendedName>
        <fullName evidence="5">Integral membrane protein</fullName>
    </recommendedName>
</protein>
<keyword evidence="1" id="KW-1133">Transmembrane helix</keyword>
<dbReference type="OrthoDB" id="4964762at2"/>
<evidence type="ECO:0008006" key="5">
    <source>
        <dbReference type="Google" id="ProtNLM"/>
    </source>
</evidence>
<dbReference type="AlphaFoldDB" id="A0A0M2HI34"/>
<sequence>MTPRNVRALRGGLAASVASLLGATAHTLAGGGAPAPSVVAAVAILAWPAAVAFAGRRLSVWRTGATVAVSQILLHFAFVLTAGADPTLSIGHDHHGSAALDPVMAASMSGLLPAPSMLAAHLAAAAVTVTVLWWGERMLTALAGGIRTLFSRMREVVPPARAALPRVSFRRPAGRRAGVALSSLSRRGPPALVIAAS</sequence>